<dbReference type="Proteomes" id="UP000261660">
    <property type="component" value="Unplaced"/>
</dbReference>
<organism evidence="16 17">
    <name type="scientific">Labrus bergylta</name>
    <name type="common">ballan wrasse</name>
    <dbReference type="NCBI Taxonomy" id="56723"/>
    <lineage>
        <taxon>Eukaryota</taxon>
        <taxon>Metazoa</taxon>
        <taxon>Chordata</taxon>
        <taxon>Craniata</taxon>
        <taxon>Vertebrata</taxon>
        <taxon>Euteleostomi</taxon>
        <taxon>Actinopterygii</taxon>
        <taxon>Neopterygii</taxon>
        <taxon>Teleostei</taxon>
        <taxon>Neoteleostei</taxon>
        <taxon>Acanthomorphata</taxon>
        <taxon>Eupercaria</taxon>
        <taxon>Labriformes</taxon>
        <taxon>Labridae</taxon>
        <taxon>Labrus</taxon>
    </lineage>
</organism>
<evidence type="ECO:0000259" key="15">
    <source>
        <dbReference type="PROSITE" id="PS50011"/>
    </source>
</evidence>
<evidence type="ECO:0000256" key="8">
    <source>
        <dbReference type="ARBA" id="ARBA00022840"/>
    </source>
</evidence>
<evidence type="ECO:0000256" key="1">
    <source>
        <dbReference type="ARBA" id="ARBA00004496"/>
    </source>
</evidence>
<dbReference type="PIRSF" id="PIRSF000566">
    <property type="entry name" value="Ser/Thr_PK_Sbk1"/>
    <property type="match status" value="1"/>
</dbReference>
<dbReference type="FunCoup" id="A0A3Q3H2A3">
    <property type="interactions" value="4"/>
</dbReference>
<evidence type="ECO:0000256" key="6">
    <source>
        <dbReference type="ARBA" id="ARBA00022741"/>
    </source>
</evidence>
<keyword evidence="4 13" id="KW-0723">Serine/threonine-protein kinase</keyword>
<keyword evidence="8 13" id="KW-0067">ATP-binding</keyword>
<comment type="catalytic activity">
    <reaction evidence="10 13">
        <text>L-seryl-[protein] + ATP = O-phospho-L-seryl-[protein] + ADP + H(+)</text>
        <dbReference type="Rhea" id="RHEA:17989"/>
        <dbReference type="Rhea" id="RHEA-COMP:9863"/>
        <dbReference type="Rhea" id="RHEA-COMP:11604"/>
        <dbReference type="ChEBI" id="CHEBI:15378"/>
        <dbReference type="ChEBI" id="CHEBI:29999"/>
        <dbReference type="ChEBI" id="CHEBI:30616"/>
        <dbReference type="ChEBI" id="CHEBI:83421"/>
        <dbReference type="ChEBI" id="CHEBI:456216"/>
        <dbReference type="EC" id="2.7.11.1"/>
    </reaction>
</comment>
<dbReference type="InParanoid" id="A0A3Q3H2A3"/>
<dbReference type="FunFam" id="1.10.510.10:FF:000337">
    <property type="entry name" value="Serine/threonine-protein kinase SBK1"/>
    <property type="match status" value="1"/>
</dbReference>
<evidence type="ECO:0000256" key="5">
    <source>
        <dbReference type="ARBA" id="ARBA00022679"/>
    </source>
</evidence>
<evidence type="ECO:0000256" key="12">
    <source>
        <dbReference type="ARBA" id="ARBA00081824"/>
    </source>
</evidence>
<dbReference type="SMART" id="SM00220">
    <property type="entry name" value="S_TKc"/>
    <property type="match status" value="1"/>
</dbReference>
<dbReference type="EC" id="2.7.11.1" evidence="2 13"/>
<sequence length="402" mass="45616">MSSSPLVSRANMDILDELQLIAAQNLERLEVNKYYEVIRELGKGTYGKVDLVIHKIRGTKMALKFLKKKTTKLKSFLREYSISLYLSPCPFIINMFGIAFETDEYYVFAQEYALAGDLFDIIPPQVGLPEAVAKRCVHQVAIALDYLHCKKLVHRDIKPENILIFDRECRKVKLSDFGMTRRAGSPVKRVSGTIPYTAPELCDVSRHEGFCVDYSTDVWAFGVLLFCMLTGNFPWEKALPSDSFYQEFIRWQRRRTNTVPSQWRRFTEQALRMFRRLLSVEQDRRCSVKEVFGYFSHSWMLDAENNNNNHGNSVRGEVDGTITSSSSGEEDEELLVERMKQQTLSPGVGAKGGLMEPGGGHHFVSVSTNSSVSSTNSYDRMPRENGSPGGRMLVATPIEICV</sequence>
<evidence type="ECO:0000256" key="10">
    <source>
        <dbReference type="ARBA" id="ARBA00048679"/>
    </source>
</evidence>
<evidence type="ECO:0000256" key="3">
    <source>
        <dbReference type="ARBA" id="ARBA00022490"/>
    </source>
</evidence>
<dbReference type="GeneTree" id="ENSGT00940000165096"/>
<evidence type="ECO:0000256" key="13">
    <source>
        <dbReference type="PIRNR" id="PIRNR000566"/>
    </source>
</evidence>
<evidence type="ECO:0000313" key="17">
    <source>
        <dbReference type="Proteomes" id="UP000261660"/>
    </source>
</evidence>
<dbReference type="CDD" id="cd13987">
    <property type="entry name" value="STKc_SBK1"/>
    <property type="match status" value="1"/>
</dbReference>
<proteinExistence type="inferred from homology"/>
<evidence type="ECO:0000256" key="14">
    <source>
        <dbReference type="SAM" id="MobiDB-lite"/>
    </source>
</evidence>
<dbReference type="InterPro" id="IPR000719">
    <property type="entry name" value="Prot_kinase_dom"/>
</dbReference>
<comment type="similarity">
    <text evidence="13">Belongs to the protein kinase superfamily. Ser/Thr protein kinase family.</text>
</comment>
<protein>
    <recommendedName>
        <fullName evidence="11 13">Serine/threonine-protein kinase SBK1</fullName>
        <ecNumber evidence="2 13">2.7.11.1</ecNumber>
    </recommendedName>
    <alternativeName>
        <fullName evidence="12 13">SH3 domain-binding kinase 1</fullName>
    </alternativeName>
</protein>
<feature type="domain" description="Protein kinase" evidence="15">
    <location>
        <begin position="35"/>
        <end position="300"/>
    </location>
</feature>
<evidence type="ECO:0000313" key="16">
    <source>
        <dbReference type="Ensembl" id="ENSLBEP00000037703.1"/>
    </source>
</evidence>
<dbReference type="PANTHER" id="PTHR24359:SF19">
    <property type="entry name" value="SERINE_THREONINE-PROTEIN KINASE SBK1"/>
    <property type="match status" value="1"/>
</dbReference>
<keyword evidence="3 13" id="KW-0963">Cytoplasm</keyword>
<dbReference type="InterPro" id="IPR011009">
    <property type="entry name" value="Kinase-like_dom_sf"/>
</dbReference>
<dbReference type="AlphaFoldDB" id="A0A3Q3H2A3"/>
<dbReference type="InterPro" id="IPR008271">
    <property type="entry name" value="Ser/Thr_kinase_AS"/>
</dbReference>
<keyword evidence="7" id="KW-0418">Kinase</keyword>
<dbReference type="Gene3D" id="1.10.510.10">
    <property type="entry name" value="Transferase(Phosphotransferase) domain 1"/>
    <property type="match status" value="1"/>
</dbReference>
<reference evidence="16" key="2">
    <citation type="submission" date="2025-09" db="UniProtKB">
        <authorList>
            <consortium name="Ensembl"/>
        </authorList>
    </citation>
    <scope>IDENTIFICATION</scope>
</reference>
<reference evidence="16" key="1">
    <citation type="submission" date="2025-08" db="UniProtKB">
        <authorList>
            <consortium name="Ensembl"/>
        </authorList>
    </citation>
    <scope>IDENTIFICATION</scope>
</reference>
<dbReference type="GO" id="GO:0005737">
    <property type="term" value="C:cytoplasm"/>
    <property type="evidence" value="ECO:0007669"/>
    <property type="project" value="UniProtKB-SubCell"/>
</dbReference>
<dbReference type="PANTHER" id="PTHR24359">
    <property type="entry name" value="SERINE/THREONINE-PROTEIN KINASE SBK1"/>
    <property type="match status" value="1"/>
</dbReference>
<keyword evidence="5 13" id="KW-0808">Transferase</keyword>
<dbReference type="SUPFAM" id="SSF56112">
    <property type="entry name" value="Protein kinase-like (PK-like)"/>
    <property type="match status" value="1"/>
</dbReference>
<dbReference type="GO" id="GO:0004674">
    <property type="term" value="F:protein serine/threonine kinase activity"/>
    <property type="evidence" value="ECO:0007669"/>
    <property type="project" value="UniProtKB-KW"/>
</dbReference>
<dbReference type="Pfam" id="PF00069">
    <property type="entry name" value="Pkinase"/>
    <property type="match status" value="1"/>
</dbReference>
<evidence type="ECO:0000256" key="7">
    <source>
        <dbReference type="ARBA" id="ARBA00022777"/>
    </source>
</evidence>
<evidence type="ECO:0000256" key="2">
    <source>
        <dbReference type="ARBA" id="ARBA00012513"/>
    </source>
</evidence>
<dbReference type="GO" id="GO:0106310">
    <property type="term" value="F:protein serine kinase activity"/>
    <property type="evidence" value="ECO:0007669"/>
    <property type="project" value="RHEA"/>
</dbReference>
<evidence type="ECO:0000256" key="9">
    <source>
        <dbReference type="ARBA" id="ARBA00047899"/>
    </source>
</evidence>
<dbReference type="Ensembl" id="ENSLBET00000039264.1">
    <property type="protein sequence ID" value="ENSLBEP00000037703.1"/>
    <property type="gene ID" value="ENSLBEG00000028136.1"/>
</dbReference>
<dbReference type="PROSITE" id="PS00108">
    <property type="entry name" value="PROTEIN_KINASE_ST"/>
    <property type="match status" value="1"/>
</dbReference>
<dbReference type="GO" id="GO:0005524">
    <property type="term" value="F:ATP binding"/>
    <property type="evidence" value="ECO:0007669"/>
    <property type="project" value="UniProtKB-KW"/>
</dbReference>
<evidence type="ECO:0000256" key="11">
    <source>
        <dbReference type="ARBA" id="ARBA00071614"/>
    </source>
</evidence>
<name>A0A3Q3H2A3_9LABR</name>
<feature type="region of interest" description="Disordered" evidence="14">
    <location>
        <begin position="355"/>
        <end position="392"/>
    </location>
</feature>
<dbReference type="PROSITE" id="PS50011">
    <property type="entry name" value="PROTEIN_KINASE_DOM"/>
    <property type="match status" value="1"/>
</dbReference>
<accession>A0A3Q3H2A3</accession>
<dbReference type="InterPro" id="IPR016234">
    <property type="entry name" value="Ser/Thr_kinase_Sbk1"/>
</dbReference>
<comment type="catalytic activity">
    <reaction evidence="9 13">
        <text>L-threonyl-[protein] + ATP = O-phospho-L-threonyl-[protein] + ADP + H(+)</text>
        <dbReference type="Rhea" id="RHEA:46608"/>
        <dbReference type="Rhea" id="RHEA-COMP:11060"/>
        <dbReference type="Rhea" id="RHEA-COMP:11605"/>
        <dbReference type="ChEBI" id="CHEBI:15378"/>
        <dbReference type="ChEBI" id="CHEBI:30013"/>
        <dbReference type="ChEBI" id="CHEBI:30616"/>
        <dbReference type="ChEBI" id="CHEBI:61977"/>
        <dbReference type="ChEBI" id="CHEBI:456216"/>
        <dbReference type="EC" id="2.7.11.1"/>
    </reaction>
</comment>
<evidence type="ECO:0000256" key="4">
    <source>
        <dbReference type="ARBA" id="ARBA00022527"/>
    </source>
</evidence>
<comment type="subcellular location">
    <subcellularLocation>
        <location evidence="1 13">Cytoplasm</location>
    </subcellularLocation>
</comment>
<keyword evidence="17" id="KW-1185">Reference proteome</keyword>
<keyword evidence="6 13" id="KW-0547">Nucleotide-binding</keyword>
<feature type="compositionally biased region" description="Low complexity" evidence="14">
    <location>
        <begin position="364"/>
        <end position="377"/>
    </location>
</feature>